<dbReference type="PANTHER" id="PTHR20882">
    <property type="entry name" value="CYTOPLASMIC TRNA 2-THIOLATION PROTEIN 2"/>
    <property type="match status" value="1"/>
</dbReference>
<accession>A0A8T0ISK2</accession>
<evidence type="ECO:0000256" key="2">
    <source>
        <dbReference type="ARBA" id="ARBA00022694"/>
    </source>
</evidence>
<comment type="caution">
    <text evidence="4">The sequence shown here is derived from an EMBL/GenBank/DDBJ whole genome shotgun (WGS) entry which is preliminary data.</text>
</comment>
<dbReference type="GO" id="GO:0000049">
    <property type="term" value="F:tRNA binding"/>
    <property type="evidence" value="ECO:0007669"/>
    <property type="project" value="InterPro"/>
</dbReference>
<dbReference type="EMBL" id="CM026422">
    <property type="protein sequence ID" value="KAG0585648.1"/>
    <property type="molecule type" value="Genomic_DNA"/>
</dbReference>
<gene>
    <name evidence="4" type="ORF">KC19_2G027500</name>
</gene>
<dbReference type="GO" id="GO:0005829">
    <property type="term" value="C:cytosol"/>
    <property type="evidence" value="ECO:0007669"/>
    <property type="project" value="TreeGrafter"/>
</dbReference>
<evidence type="ECO:0000313" key="4">
    <source>
        <dbReference type="EMBL" id="KAG0585648.1"/>
    </source>
</evidence>
<sequence length="490" mass="53536">MACNSGQGCGSGEGCGTNSCASGSPCSREDDTVQLSSAVKPGICVKCKEEPTSEGFELCCTCLHTNLVSKFKTAVNKNSLVTPADHVLLALSGGPGSRVALEFLREIRLKAQTDLDASRDQGTRVFGLGVVFVDEAGAQSSSQNSEHNVEEISSIVVSENERPVPLHIVKLQDVFEDKDLRSSPGLDEDVGTRSPEERLQELLGNVEDVTGKEDLVSYLRMQVLQKVAKEHGYTKVVLGVCSSRIAARAIAATAKGQGFSFPADIQYVDSRWPVTVVLPLRDCLARELDVYCRLANLKTVSIENTSFSTDKSKSINEISQVFVSLLQEQNFSREYTITRTMGKLKPFDFNTPPVGPIEVALRRRKGIQTPTIAANEVPDLLCPICSAPLDTRDFMNGGAECSAELSNGGEVPFANDRDDVLGSSRFPDAFKSTCCPSCSFQIIPKKGIKAESMYKILPEVMKERAVTNIRDRQSWMRSRIQEYLLPDDQD</sequence>
<dbReference type="AlphaFoldDB" id="A0A8T0ISK2"/>
<organism evidence="4 5">
    <name type="scientific">Ceratodon purpureus</name>
    <name type="common">Fire moss</name>
    <name type="synonym">Dicranum purpureum</name>
    <dbReference type="NCBI Taxonomy" id="3225"/>
    <lineage>
        <taxon>Eukaryota</taxon>
        <taxon>Viridiplantae</taxon>
        <taxon>Streptophyta</taxon>
        <taxon>Embryophyta</taxon>
        <taxon>Bryophyta</taxon>
        <taxon>Bryophytina</taxon>
        <taxon>Bryopsida</taxon>
        <taxon>Dicranidae</taxon>
        <taxon>Pseudoditrichales</taxon>
        <taxon>Ditrichaceae</taxon>
        <taxon>Ceratodon</taxon>
    </lineage>
</organism>
<comment type="pathway">
    <text evidence="3">tRNA modification; 5-methoxycarbonylmethyl-2-thiouridine-tRNA biosynthesis.</text>
</comment>
<dbReference type="InterPro" id="IPR014729">
    <property type="entry name" value="Rossmann-like_a/b/a_fold"/>
</dbReference>
<dbReference type="GO" id="GO:0032447">
    <property type="term" value="P:protein urmylation"/>
    <property type="evidence" value="ECO:0007669"/>
    <property type="project" value="UniProtKB-UniRule"/>
</dbReference>
<evidence type="ECO:0000313" key="5">
    <source>
        <dbReference type="Proteomes" id="UP000822688"/>
    </source>
</evidence>
<dbReference type="GO" id="GO:0016779">
    <property type="term" value="F:nucleotidyltransferase activity"/>
    <property type="evidence" value="ECO:0007669"/>
    <property type="project" value="UniProtKB-UniRule"/>
</dbReference>
<dbReference type="Gene3D" id="3.40.50.620">
    <property type="entry name" value="HUPs"/>
    <property type="match status" value="1"/>
</dbReference>
<keyword evidence="1 3" id="KW-0963">Cytoplasm</keyword>
<keyword evidence="5" id="KW-1185">Reference proteome</keyword>
<dbReference type="Proteomes" id="UP000822688">
    <property type="component" value="Chromosome 2"/>
</dbReference>
<protein>
    <recommendedName>
        <fullName evidence="3">Cytoplasmic tRNA 2-thiolation protein 2</fullName>
    </recommendedName>
</protein>
<dbReference type="InterPro" id="IPR019407">
    <property type="entry name" value="CTU2"/>
</dbReference>
<dbReference type="GO" id="GO:0016783">
    <property type="term" value="F:sulfurtransferase activity"/>
    <property type="evidence" value="ECO:0007669"/>
    <property type="project" value="TreeGrafter"/>
</dbReference>
<dbReference type="HAMAP" id="MF_03054">
    <property type="entry name" value="CTU2"/>
    <property type="match status" value="1"/>
</dbReference>
<comment type="similarity">
    <text evidence="3">Belongs to the CTU2/NCS2 family.</text>
</comment>
<dbReference type="GO" id="GO:0002143">
    <property type="term" value="P:tRNA wobble position uridine thiolation"/>
    <property type="evidence" value="ECO:0007669"/>
    <property type="project" value="TreeGrafter"/>
</dbReference>
<comment type="function">
    <text evidence="3">Plays a central role in 2-thiolation of mcm(5)S(2)U at tRNA wobble positions of tRNA(Lys), tRNA(Glu) and tRNA(Gln). May act by forming a heterodimer with NCS6/CTU1 that ligates sulfur from thiocarboxylated URM1 onto the uridine of tRNAs at wobble position.</text>
</comment>
<dbReference type="PANTHER" id="PTHR20882:SF14">
    <property type="entry name" value="CYTOPLASMIC TRNA 2-THIOLATION PROTEIN 2"/>
    <property type="match status" value="1"/>
</dbReference>
<name>A0A8T0ISK2_CERPU</name>
<keyword evidence="2 3" id="KW-0819">tRNA processing</keyword>
<evidence type="ECO:0000256" key="1">
    <source>
        <dbReference type="ARBA" id="ARBA00022490"/>
    </source>
</evidence>
<evidence type="ECO:0000256" key="3">
    <source>
        <dbReference type="HAMAP-Rule" id="MF_03054"/>
    </source>
</evidence>
<dbReference type="SUPFAM" id="SSF52402">
    <property type="entry name" value="Adenine nucleotide alpha hydrolases-like"/>
    <property type="match status" value="1"/>
</dbReference>
<reference evidence="4" key="1">
    <citation type="submission" date="2020-06" db="EMBL/GenBank/DDBJ databases">
        <title>WGS assembly of Ceratodon purpureus strain R40.</title>
        <authorList>
            <person name="Carey S.B."/>
            <person name="Jenkins J."/>
            <person name="Shu S."/>
            <person name="Lovell J.T."/>
            <person name="Sreedasyam A."/>
            <person name="Maumus F."/>
            <person name="Tiley G.P."/>
            <person name="Fernandez-Pozo N."/>
            <person name="Barry K."/>
            <person name="Chen C."/>
            <person name="Wang M."/>
            <person name="Lipzen A."/>
            <person name="Daum C."/>
            <person name="Saski C.A."/>
            <person name="Payton A.C."/>
            <person name="Mcbreen J.C."/>
            <person name="Conrad R.E."/>
            <person name="Kollar L.M."/>
            <person name="Olsson S."/>
            <person name="Huttunen S."/>
            <person name="Landis J.B."/>
            <person name="Wickett N.J."/>
            <person name="Johnson M.G."/>
            <person name="Rensing S.A."/>
            <person name="Grimwood J."/>
            <person name="Schmutz J."/>
            <person name="Mcdaniel S.F."/>
        </authorList>
    </citation>
    <scope>NUCLEOTIDE SEQUENCE</scope>
    <source>
        <strain evidence="4">R40</strain>
    </source>
</reference>
<proteinExistence type="inferred from homology"/>
<comment type="subcellular location">
    <subcellularLocation>
        <location evidence="3">Cytoplasm</location>
    </subcellularLocation>
</comment>